<dbReference type="EMBL" id="AMZH03014635">
    <property type="protein sequence ID" value="RRT47306.1"/>
    <property type="molecule type" value="Genomic_DNA"/>
</dbReference>
<protein>
    <submittedName>
        <fullName evidence="1">Uncharacterized protein</fullName>
    </submittedName>
</protein>
<evidence type="ECO:0000313" key="2">
    <source>
        <dbReference type="Proteomes" id="UP000287651"/>
    </source>
</evidence>
<gene>
    <name evidence="1" type="ORF">B296_00023329</name>
</gene>
<sequence length="194" mass="21420">MYTWTPGGSLLAFEGCISSSGCWLVDRELGLSPCARVDLWSLVELQPLGVRCDIPRGLFIFSWEPCLVGLRGQSFPLCEYVIPLLSKLYRQCLCHGRNRGVRCDISNQGLKALEIGLKAGASAILVMALLLALKEYCTFYASRLRCCLDLDLLTYTWTPRGSSLVLEGYASSSGRRFVDREPGRSPHAGVDFSS</sequence>
<organism evidence="1 2">
    <name type="scientific">Ensete ventricosum</name>
    <name type="common">Abyssinian banana</name>
    <name type="synonym">Musa ensete</name>
    <dbReference type="NCBI Taxonomy" id="4639"/>
    <lineage>
        <taxon>Eukaryota</taxon>
        <taxon>Viridiplantae</taxon>
        <taxon>Streptophyta</taxon>
        <taxon>Embryophyta</taxon>
        <taxon>Tracheophyta</taxon>
        <taxon>Spermatophyta</taxon>
        <taxon>Magnoliopsida</taxon>
        <taxon>Liliopsida</taxon>
        <taxon>Zingiberales</taxon>
        <taxon>Musaceae</taxon>
        <taxon>Ensete</taxon>
    </lineage>
</organism>
<accession>A0A426Y6B5</accession>
<name>A0A426Y6B5_ENSVE</name>
<proteinExistence type="predicted"/>
<evidence type="ECO:0000313" key="1">
    <source>
        <dbReference type="EMBL" id="RRT47306.1"/>
    </source>
</evidence>
<comment type="caution">
    <text evidence="1">The sequence shown here is derived from an EMBL/GenBank/DDBJ whole genome shotgun (WGS) entry which is preliminary data.</text>
</comment>
<dbReference type="Proteomes" id="UP000287651">
    <property type="component" value="Unassembled WGS sequence"/>
</dbReference>
<reference evidence="1 2" key="1">
    <citation type="journal article" date="2014" name="Agronomy (Basel)">
        <title>A Draft Genome Sequence for Ensete ventricosum, the Drought-Tolerant Tree Against Hunger.</title>
        <authorList>
            <person name="Harrison J."/>
            <person name="Moore K.A."/>
            <person name="Paszkiewicz K."/>
            <person name="Jones T."/>
            <person name="Grant M."/>
            <person name="Ambacheew D."/>
            <person name="Muzemil S."/>
            <person name="Studholme D.J."/>
        </authorList>
    </citation>
    <scope>NUCLEOTIDE SEQUENCE [LARGE SCALE GENOMIC DNA]</scope>
</reference>
<dbReference type="AlphaFoldDB" id="A0A426Y6B5"/>